<evidence type="ECO:0000256" key="2">
    <source>
        <dbReference type="PROSITE-ProRule" id="PRU00169"/>
    </source>
</evidence>
<dbReference type="AlphaFoldDB" id="A0A1E5Q4H5"/>
<dbReference type="SMART" id="SM00448">
    <property type="entry name" value="REC"/>
    <property type="match status" value="1"/>
</dbReference>
<keyword evidence="5" id="KW-1185">Reference proteome</keyword>
<evidence type="ECO:0000313" key="4">
    <source>
        <dbReference type="EMBL" id="OEJ65089.1"/>
    </source>
</evidence>
<sequence length="336" mass="37563">MSKMFDFSKVRIVLAEPNSDLRAELKDRLHEWGAKNVVTTGNMARIVSTVNAGEVDLIIADTSLPEGDFNDFVKDLRFGRHGKNPFLVVVTMVNNPSREAVHRAINSGTDHVLAKPFAAQALIDRIDELTQSRKRFAVTADYIGPDRRNTHRDGAMVINLVDVPNPLHLQGGGESNTAQIKRAIEVAKHKINEEKVHRNAYQSVWLLDSVMPEIVAIRDGLCLDVPVNLQRLQVVAQDTCQRIKGTRFAHVAGICLTLNDLADQAIKEGLSDDDFKLMGRMAEIIENVFDPDRCTTAELYQRQSRISAIDVFDNNDQSEMTRKTLTPRELASIAVR</sequence>
<dbReference type="InterPro" id="IPR001789">
    <property type="entry name" value="Sig_transdc_resp-reg_receiver"/>
</dbReference>
<accession>A0A1E5Q4H5</accession>
<evidence type="ECO:0000313" key="5">
    <source>
        <dbReference type="Proteomes" id="UP000095347"/>
    </source>
</evidence>
<dbReference type="Gene3D" id="3.40.50.2300">
    <property type="match status" value="1"/>
</dbReference>
<dbReference type="STRING" id="28181.BEN30_15500"/>
<evidence type="ECO:0000259" key="3">
    <source>
        <dbReference type="PROSITE" id="PS50110"/>
    </source>
</evidence>
<dbReference type="EMBL" id="MCGG01000055">
    <property type="protein sequence ID" value="OEJ65089.1"/>
    <property type="molecule type" value="Genomic_DNA"/>
</dbReference>
<dbReference type="Proteomes" id="UP000095347">
    <property type="component" value="Unassembled WGS sequence"/>
</dbReference>
<feature type="modified residue" description="4-aspartylphosphate" evidence="2">
    <location>
        <position position="61"/>
    </location>
</feature>
<organism evidence="4 5">
    <name type="scientific">Magnetovibrio blakemorei</name>
    <dbReference type="NCBI Taxonomy" id="28181"/>
    <lineage>
        <taxon>Bacteria</taxon>
        <taxon>Pseudomonadati</taxon>
        <taxon>Pseudomonadota</taxon>
        <taxon>Alphaproteobacteria</taxon>
        <taxon>Rhodospirillales</taxon>
        <taxon>Magnetovibrionaceae</taxon>
        <taxon>Magnetovibrio</taxon>
    </lineage>
</organism>
<dbReference type="PANTHER" id="PTHR44591">
    <property type="entry name" value="STRESS RESPONSE REGULATOR PROTEIN 1"/>
    <property type="match status" value="1"/>
</dbReference>
<dbReference type="OrthoDB" id="8449384at2"/>
<feature type="domain" description="Response regulatory" evidence="3">
    <location>
        <begin position="11"/>
        <end position="130"/>
    </location>
</feature>
<keyword evidence="1 2" id="KW-0597">Phosphoprotein</keyword>
<dbReference type="InterPro" id="IPR011006">
    <property type="entry name" value="CheY-like_superfamily"/>
</dbReference>
<gene>
    <name evidence="4" type="ORF">BEN30_15500</name>
</gene>
<protein>
    <recommendedName>
        <fullName evidence="3">Response regulatory domain-containing protein</fullName>
    </recommendedName>
</protein>
<dbReference type="PROSITE" id="PS50110">
    <property type="entry name" value="RESPONSE_REGULATORY"/>
    <property type="match status" value="1"/>
</dbReference>
<dbReference type="Pfam" id="PF00072">
    <property type="entry name" value="Response_reg"/>
    <property type="match status" value="1"/>
</dbReference>
<dbReference type="GO" id="GO:0000160">
    <property type="term" value="P:phosphorelay signal transduction system"/>
    <property type="evidence" value="ECO:0007669"/>
    <property type="project" value="InterPro"/>
</dbReference>
<dbReference type="RefSeq" id="WP_069958978.1">
    <property type="nucleotide sequence ID" value="NZ_MCGG01000055.1"/>
</dbReference>
<reference evidence="5" key="1">
    <citation type="submission" date="2016-07" db="EMBL/GenBank/DDBJ databases">
        <authorList>
            <person name="Florea S."/>
            <person name="Webb J.S."/>
            <person name="Jaromczyk J."/>
            <person name="Schardl C.L."/>
        </authorList>
    </citation>
    <scope>NUCLEOTIDE SEQUENCE [LARGE SCALE GENOMIC DNA]</scope>
    <source>
        <strain evidence="5">MV-1</strain>
    </source>
</reference>
<name>A0A1E5Q4H5_9PROT</name>
<dbReference type="SUPFAM" id="SSF52172">
    <property type="entry name" value="CheY-like"/>
    <property type="match status" value="1"/>
</dbReference>
<dbReference type="InterPro" id="IPR050595">
    <property type="entry name" value="Bact_response_regulator"/>
</dbReference>
<comment type="caution">
    <text evidence="4">The sequence shown here is derived from an EMBL/GenBank/DDBJ whole genome shotgun (WGS) entry which is preliminary data.</text>
</comment>
<proteinExistence type="predicted"/>
<evidence type="ECO:0000256" key="1">
    <source>
        <dbReference type="ARBA" id="ARBA00022553"/>
    </source>
</evidence>
<dbReference type="PANTHER" id="PTHR44591:SF23">
    <property type="entry name" value="CHEY SUBFAMILY"/>
    <property type="match status" value="1"/>
</dbReference>